<organism evidence="2 3">
    <name type="scientific">Bilophila wadsworthia (strain 3_1_6)</name>
    <dbReference type="NCBI Taxonomy" id="563192"/>
    <lineage>
        <taxon>Bacteria</taxon>
        <taxon>Pseudomonadati</taxon>
        <taxon>Thermodesulfobacteriota</taxon>
        <taxon>Desulfovibrionia</taxon>
        <taxon>Desulfovibrionales</taxon>
        <taxon>Desulfovibrionaceae</taxon>
        <taxon>Bilophila</taxon>
    </lineage>
</organism>
<keyword evidence="1" id="KW-1133">Transmembrane helix</keyword>
<feature type="transmembrane region" description="Helical" evidence="1">
    <location>
        <begin position="110"/>
        <end position="129"/>
    </location>
</feature>
<dbReference type="eggNOG" id="ENOG502ZAKB">
    <property type="taxonomic scope" value="Bacteria"/>
</dbReference>
<reference evidence="2 3" key="2">
    <citation type="submission" date="2013-04" db="EMBL/GenBank/DDBJ databases">
        <title>The Genome Sequence of Bilophila wadsworthia 3_1_6.</title>
        <authorList>
            <consortium name="The Broad Institute Genomics Platform"/>
            <person name="Earl A."/>
            <person name="Ward D."/>
            <person name="Feldgarden M."/>
            <person name="Gevers D."/>
            <person name="Sibley C."/>
            <person name="Strauss J."/>
            <person name="Allen-Vercoe E."/>
            <person name="Walker B."/>
            <person name="Young S."/>
            <person name="Zeng Q."/>
            <person name="Gargeya S."/>
            <person name="Fitzgerald M."/>
            <person name="Haas B."/>
            <person name="Abouelleil A."/>
            <person name="Allen A.W."/>
            <person name="Alvarado L."/>
            <person name="Arachchi H.M."/>
            <person name="Berlin A.M."/>
            <person name="Chapman S.B."/>
            <person name="Gainer-Dewar J."/>
            <person name="Goldberg J."/>
            <person name="Griggs A."/>
            <person name="Gujja S."/>
            <person name="Hansen M."/>
            <person name="Howarth C."/>
            <person name="Imamovic A."/>
            <person name="Ireland A."/>
            <person name="Larimer J."/>
            <person name="McCowan C."/>
            <person name="Murphy C."/>
            <person name="Pearson M."/>
            <person name="Poon T.W."/>
            <person name="Priest M."/>
            <person name="Roberts A."/>
            <person name="Saif S."/>
            <person name="Shea T."/>
            <person name="Sisk P."/>
            <person name="Sykes S."/>
            <person name="Wortman J."/>
            <person name="Nusbaum C."/>
            <person name="Birren B."/>
        </authorList>
    </citation>
    <scope>NUCLEOTIDE SEQUENCE [LARGE SCALE GENOMIC DNA]</scope>
    <source>
        <strain evidence="2 3">3_1_6</strain>
    </source>
</reference>
<feature type="transmembrane region" description="Helical" evidence="1">
    <location>
        <begin position="84"/>
        <end position="104"/>
    </location>
</feature>
<reference evidence="2 3" key="1">
    <citation type="submission" date="2010-10" db="EMBL/GenBank/DDBJ databases">
        <authorList>
            <consortium name="The Broad Institute Genome Sequencing Platform"/>
            <person name="Ward D."/>
            <person name="Earl A."/>
            <person name="Feldgarden M."/>
            <person name="Young S.K."/>
            <person name="Gargeya S."/>
            <person name="Zeng Q."/>
            <person name="Alvarado L."/>
            <person name="Berlin A."/>
            <person name="Bochicchio J."/>
            <person name="Chapman S.B."/>
            <person name="Chen Z."/>
            <person name="Freedman E."/>
            <person name="Gellesch M."/>
            <person name="Goldberg J."/>
            <person name="Griggs A."/>
            <person name="Gujja S."/>
            <person name="Heilman E."/>
            <person name="Heiman D."/>
            <person name="Howarth C."/>
            <person name="Mehta T."/>
            <person name="Neiman D."/>
            <person name="Pearson M."/>
            <person name="Roberts A."/>
            <person name="Saif S."/>
            <person name="Shea T."/>
            <person name="Shenoy N."/>
            <person name="Sisk P."/>
            <person name="Stolte C."/>
            <person name="Sykes S."/>
            <person name="White J."/>
            <person name="Yandava C."/>
            <person name="Allen-Vercoe E."/>
            <person name="Sibley C."/>
            <person name="Ambrose C.E."/>
            <person name="Strauss J."/>
            <person name="Daigneault M."/>
            <person name="Haas B."/>
            <person name="Nusbaum C."/>
            <person name="Birren B."/>
        </authorList>
    </citation>
    <scope>NUCLEOTIDE SEQUENCE [LARGE SCALE GENOMIC DNA]</scope>
    <source>
        <strain evidence="2 3">3_1_6</strain>
    </source>
</reference>
<dbReference type="OrthoDB" id="5457281at2"/>
<feature type="transmembrane region" description="Helical" evidence="1">
    <location>
        <begin position="55"/>
        <end position="77"/>
    </location>
</feature>
<feature type="transmembrane region" description="Helical" evidence="1">
    <location>
        <begin position="174"/>
        <end position="194"/>
    </location>
</feature>
<dbReference type="AlphaFoldDB" id="E5Y304"/>
<evidence type="ECO:0000313" key="3">
    <source>
        <dbReference type="Proteomes" id="UP000006034"/>
    </source>
</evidence>
<dbReference type="RefSeq" id="WP_005024770.1">
    <property type="nucleotide sequence ID" value="NZ_KE150239.1"/>
</dbReference>
<feature type="transmembrane region" description="Helical" evidence="1">
    <location>
        <begin position="230"/>
        <end position="251"/>
    </location>
</feature>
<evidence type="ECO:0000256" key="1">
    <source>
        <dbReference type="SAM" id="Phobius"/>
    </source>
</evidence>
<dbReference type="GeneID" id="78087247"/>
<dbReference type="EMBL" id="ADCP02000002">
    <property type="protein sequence ID" value="EFV45633.1"/>
    <property type="molecule type" value="Genomic_DNA"/>
</dbReference>
<dbReference type="STRING" id="563192.HMPREF0179_00565"/>
<keyword evidence="1" id="KW-0812">Transmembrane</keyword>
<comment type="caution">
    <text evidence="2">The sequence shown here is derived from an EMBL/GenBank/DDBJ whole genome shotgun (WGS) entry which is preliminary data.</text>
</comment>
<protein>
    <submittedName>
        <fullName evidence="2">Uncharacterized protein</fullName>
    </submittedName>
</protein>
<dbReference type="Proteomes" id="UP000006034">
    <property type="component" value="Unassembled WGS sequence"/>
</dbReference>
<accession>E5Y304</accession>
<dbReference type="HOGENOM" id="CLU_082723_1_0_7"/>
<feature type="transmembrane region" description="Helical" evidence="1">
    <location>
        <begin position="149"/>
        <end position="168"/>
    </location>
</feature>
<evidence type="ECO:0000313" key="2">
    <source>
        <dbReference type="EMBL" id="EFV45633.1"/>
    </source>
</evidence>
<gene>
    <name evidence="2" type="ORF">HMPREF0179_00565</name>
</gene>
<sequence length="255" mass="26662">MLFLLIKLFTTPALIWASTLAARRWGPVIGGGLAGLPFISGPASLFIAVQYGTPFAASAAASSLLGAVASCCYCLAYAHSARRFGWAGSLALALLAFLLCAFLFTRASCGLPVAVCLSIAVPAACLRLLPDIPGTTDMRRVQPPWRLPVQMFCGGLSVLILTELAGVVGEQWSGILLTFPIISSILTPFAHLSFGARAAVLTIRGLLAGFFGTSCFITIIAVCLEPLGIASGYCIAALGALLTSILIMHCVNKRR</sequence>
<feature type="transmembrane region" description="Helical" evidence="1">
    <location>
        <begin position="206"/>
        <end position="224"/>
    </location>
</feature>
<proteinExistence type="predicted"/>
<name>E5Y304_BILW3</name>
<keyword evidence="1" id="KW-0472">Membrane</keyword>
<keyword evidence="3" id="KW-1185">Reference proteome</keyword>